<evidence type="ECO:0000313" key="4">
    <source>
        <dbReference type="Proteomes" id="UP000535020"/>
    </source>
</evidence>
<dbReference type="InterPro" id="IPR003718">
    <property type="entry name" value="OsmC/Ohr_fam"/>
</dbReference>
<comment type="similarity">
    <text evidence="1">Belongs to the OsmC/Ohr family.</text>
</comment>
<dbReference type="PANTHER" id="PTHR33797">
    <property type="entry name" value="ORGANIC HYDROPEROXIDE RESISTANCE PROTEIN-LIKE"/>
    <property type="match status" value="1"/>
</dbReference>
<accession>A0A7Y9C505</accession>
<sequence length="141" mass="14873">MENVNQQQKVLYTGKTHTTGGREGASRSSDGRLDIKLTSPGAIGEGTNPEQLLAAGWSACFIGAMGKAAAGMSLKLPADTSVDTEIDLVLSDTGYVLQARLNISLPGMDRETAQDIARTAHTLCPYSKALHGNIKVETTIL</sequence>
<dbReference type="Gene3D" id="2.20.25.10">
    <property type="match status" value="1"/>
</dbReference>
<dbReference type="SUPFAM" id="SSF82784">
    <property type="entry name" value="OsmC-like"/>
    <property type="match status" value="1"/>
</dbReference>
<dbReference type="InterPro" id="IPR036102">
    <property type="entry name" value="OsmC/Ohrsf"/>
</dbReference>
<dbReference type="RefSeq" id="WP_176005264.1">
    <property type="nucleotide sequence ID" value="NZ_JABWMI010000006.1"/>
</dbReference>
<dbReference type="Pfam" id="PF02566">
    <property type="entry name" value="OsmC"/>
    <property type="match status" value="1"/>
</dbReference>
<dbReference type="InterPro" id="IPR019953">
    <property type="entry name" value="OHR"/>
</dbReference>
<protein>
    <submittedName>
        <fullName evidence="3">Organic hydroperoxide resistance protein</fullName>
    </submittedName>
</protein>
<dbReference type="AlphaFoldDB" id="A0A7Y9C505"/>
<dbReference type="InterPro" id="IPR015946">
    <property type="entry name" value="KH_dom-like_a/b"/>
</dbReference>
<dbReference type="EMBL" id="JACBJI010000002">
    <property type="protein sequence ID" value="NYA70455.1"/>
    <property type="molecule type" value="Genomic_DNA"/>
</dbReference>
<evidence type="ECO:0000256" key="1">
    <source>
        <dbReference type="ARBA" id="ARBA00007378"/>
    </source>
</evidence>
<proteinExistence type="inferred from homology"/>
<organism evidence="3 4">
    <name type="scientific">Flavobacterium agri</name>
    <dbReference type="NCBI Taxonomy" id="2743471"/>
    <lineage>
        <taxon>Bacteria</taxon>
        <taxon>Pseudomonadati</taxon>
        <taxon>Bacteroidota</taxon>
        <taxon>Flavobacteriia</taxon>
        <taxon>Flavobacteriales</taxon>
        <taxon>Flavobacteriaceae</taxon>
        <taxon>Flavobacterium</taxon>
    </lineage>
</organism>
<evidence type="ECO:0000256" key="2">
    <source>
        <dbReference type="SAM" id="MobiDB-lite"/>
    </source>
</evidence>
<name>A0A7Y9C505_9FLAO</name>
<evidence type="ECO:0000313" key="3">
    <source>
        <dbReference type="EMBL" id="NYA70455.1"/>
    </source>
</evidence>
<comment type="caution">
    <text evidence="3">The sequence shown here is derived from an EMBL/GenBank/DDBJ whole genome shotgun (WGS) entry which is preliminary data.</text>
</comment>
<gene>
    <name evidence="3" type="ORF">HZF10_05945</name>
</gene>
<feature type="region of interest" description="Disordered" evidence="2">
    <location>
        <begin position="1"/>
        <end position="35"/>
    </location>
</feature>
<reference evidence="3 4" key="1">
    <citation type="submission" date="2020-07" db="EMBL/GenBank/DDBJ databases">
        <authorList>
            <person name="Sun Q."/>
        </authorList>
    </citation>
    <scope>NUCLEOTIDE SEQUENCE [LARGE SCALE GENOMIC DNA]</scope>
    <source>
        <strain evidence="3 4">MAH-1</strain>
    </source>
</reference>
<dbReference type="Gene3D" id="3.30.300.20">
    <property type="match status" value="1"/>
</dbReference>
<dbReference type="Proteomes" id="UP000535020">
    <property type="component" value="Unassembled WGS sequence"/>
</dbReference>
<feature type="compositionally biased region" description="Polar residues" evidence="2">
    <location>
        <begin position="1"/>
        <end position="19"/>
    </location>
</feature>
<dbReference type="NCBIfam" id="TIGR03561">
    <property type="entry name" value="organ_hyd_perox"/>
    <property type="match status" value="1"/>
</dbReference>
<dbReference type="GO" id="GO:0006979">
    <property type="term" value="P:response to oxidative stress"/>
    <property type="evidence" value="ECO:0007669"/>
    <property type="project" value="InterPro"/>
</dbReference>
<dbReference type="PANTHER" id="PTHR33797:SF2">
    <property type="entry name" value="ORGANIC HYDROPEROXIDE RESISTANCE PROTEIN-LIKE"/>
    <property type="match status" value="1"/>
</dbReference>
<keyword evidence="4" id="KW-1185">Reference proteome</keyword>